<feature type="transmembrane region" description="Helical" evidence="6">
    <location>
        <begin position="105"/>
        <end position="121"/>
    </location>
</feature>
<evidence type="ECO:0000313" key="9">
    <source>
        <dbReference type="Proteomes" id="UP000199645"/>
    </source>
</evidence>
<gene>
    <name evidence="8" type="ORF">SAMN05421541_112113</name>
</gene>
<evidence type="ECO:0000256" key="3">
    <source>
        <dbReference type="ARBA" id="ARBA00022692"/>
    </source>
</evidence>
<dbReference type="GO" id="GO:0005886">
    <property type="term" value="C:plasma membrane"/>
    <property type="evidence" value="ECO:0007669"/>
    <property type="project" value="UniProtKB-SubCell"/>
</dbReference>
<keyword evidence="5 6" id="KW-0472">Membrane</keyword>
<keyword evidence="4 6" id="KW-1133">Transmembrane helix</keyword>
<reference evidence="8 9" key="1">
    <citation type="submission" date="2016-10" db="EMBL/GenBank/DDBJ databases">
        <authorList>
            <person name="de Groot N.N."/>
        </authorList>
    </citation>
    <scope>NUCLEOTIDE SEQUENCE [LARGE SCALE GENOMIC DNA]</scope>
    <source>
        <strain evidence="8 9">DSM 43019</strain>
    </source>
</reference>
<comment type="subcellular location">
    <subcellularLocation>
        <location evidence="1">Cell membrane</location>
        <topology evidence="1">Multi-pass membrane protein</topology>
    </subcellularLocation>
</comment>
<evidence type="ECO:0000259" key="7">
    <source>
        <dbReference type="Pfam" id="PF06271"/>
    </source>
</evidence>
<feature type="domain" description="RDD" evidence="7">
    <location>
        <begin position="40"/>
        <end position="201"/>
    </location>
</feature>
<dbReference type="InterPro" id="IPR051791">
    <property type="entry name" value="Pra-immunoreactive"/>
</dbReference>
<evidence type="ECO:0000256" key="4">
    <source>
        <dbReference type="ARBA" id="ARBA00022989"/>
    </source>
</evidence>
<keyword evidence="3 6" id="KW-0812">Transmembrane</keyword>
<organism evidence="8 9">
    <name type="scientific">Actinoplanes philippinensis</name>
    <dbReference type="NCBI Taxonomy" id="35752"/>
    <lineage>
        <taxon>Bacteria</taxon>
        <taxon>Bacillati</taxon>
        <taxon>Actinomycetota</taxon>
        <taxon>Actinomycetes</taxon>
        <taxon>Micromonosporales</taxon>
        <taxon>Micromonosporaceae</taxon>
        <taxon>Actinoplanes</taxon>
    </lineage>
</organism>
<evidence type="ECO:0000256" key="2">
    <source>
        <dbReference type="ARBA" id="ARBA00022475"/>
    </source>
</evidence>
<keyword evidence="9" id="KW-1185">Reference proteome</keyword>
<dbReference type="AlphaFoldDB" id="A0A1I2JET0"/>
<proteinExistence type="predicted"/>
<dbReference type="Proteomes" id="UP000199645">
    <property type="component" value="Unassembled WGS sequence"/>
</dbReference>
<evidence type="ECO:0000256" key="6">
    <source>
        <dbReference type="SAM" id="Phobius"/>
    </source>
</evidence>
<protein>
    <submittedName>
        <fullName evidence="8">RDD family protein</fullName>
    </submittedName>
</protein>
<feature type="transmembrane region" description="Helical" evidence="6">
    <location>
        <begin position="160"/>
        <end position="184"/>
    </location>
</feature>
<dbReference type="EMBL" id="FONV01000012">
    <property type="protein sequence ID" value="SFF52363.1"/>
    <property type="molecule type" value="Genomic_DNA"/>
</dbReference>
<accession>A0A1I2JET0</accession>
<dbReference type="InterPro" id="IPR010432">
    <property type="entry name" value="RDD"/>
</dbReference>
<dbReference type="Pfam" id="PF06271">
    <property type="entry name" value="RDD"/>
    <property type="match status" value="1"/>
</dbReference>
<evidence type="ECO:0000256" key="1">
    <source>
        <dbReference type="ARBA" id="ARBA00004651"/>
    </source>
</evidence>
<evidence type="ECO:0000313" key="8">
    <source>
        <dbReference type="EMBL" id="SFF52363.1"/>
    </source>
</evidence>
<sequence length="223" mass="24274">MQPPPGWQAPPGMAAKGHAPAYPYPYPFPMPEVRPHGMALAGLGKRLTARLVDIVAVLLLNAVVNGYFVYLYLQDFIPIFRNIMEQAANGTTVPVARQGTPRMQMLSIAIMIIATLLWLAYEAPAIGNSGQTLGKRLMGIKVVPVEKTGQLGFGRAFTRWAWLGMWTLFWSCGVGLIVQLLYALSPVFDPRLRQAWYDKSAATVVVDVPAGGVPPTIEPGGSR</sequence>
<feature type="transmembrane region" description="Helical" evidence="6">
    <location>
        <begin position="54"/>
        <end position="73"/>
    </location>
</feature>
<dbReference type="PANTHER" id="PTHR36115:SF4">
    <property type="entry name" value="MEMBRANE PROTEIN"/>
    <property type="match status" value="1"/>
</dbReference>
<keyword evidence="2" id="KW-1003">Cell membrane</keyword>
<name>A0A1I2JET0_9ACTN</name>
<dbReference type="STRING" id="35752.SAMN05421541_112113"/>
<dbReference type="PANTHER" id="PTHR36115">
    <property type="entry name" value="PROLINE-RICH ANTIGEN HOMOLOG-RELATED"/>
    <property type="match status" value="1"/>
</dbReference>
<evidence type="ECO:0000256" key="5">
    <source>
        <dbReference type="ARBA" id="ARBA00023136"/>
    </source>
</evidence>